<accession>A0A9Q2RVP3</accession>
<dbReference type="EMBL" id="JAFBWN010000006">
    <property type="protein sequence ID" value="MBM2355110.1"/>
    <property type="molecule type" value="Genomic_DNA"/>
</dbReference>
<keyword evidence="1" id="KW-1133">Transmembrane helix</keyword>
<dbReference type="RefSeq" id="WP_231034170.1">
    <property type="nucleotide sequence ID" value="NZ_JAJNGX010000006.1"/>
</dbReference>
<evidence type="ECO:0000313" key="3">
    <source>
        <dbReference type="Proteomes" id="UP000809337"/>
    </source>
</evidence>
<reference evidence="2" key="1">
    <citation type="submission" date="2021-01" db="EMBL/GenBank/DDBJ databases">
        <title>Diatom-associated Roseobacters Show Island Model of Population Structure.</title>
        <authorList>
            <person name="Qu L."/>
            <person name="Feng X."/>
            <person name="Chen Y."/>
            <person name="Li L."/>
            <person name="Wang X."/>
            <person name="Hu Z."/>
            <person name="Wang H."/>
            <person name="Luo H."/>
        </authorList>
    </citation>
    <scope>NUCLEOTIDE SEQUENCE</scope>
    <source>
        <strain evidence="2">SM26-45</strain>
    </source>
</reference>
<proteinExistence type="predicted"/>
<keyword evidence="1" id="KW-0812">Transmembrane</keyword>
<feature type="transmembrane region" description="Helical" evidence="1">
    <location>
        <begin position="7"/>
        <end position="28"/>
    </location>
</feature>
<keyword evidence="1" id="KW-0472">Membrane</keyword>
<dbReference type="AlphaFoldDB" id="A0A9Q2RVP3"/>
<dbReference type="Proteomes" id="UP000809337">
    <property type="component" value="Unassembled WGS sequence"/>
</dbReference>
<protein>
    <submittedName>
        <fullName evidence="2">Uncharacterized protein</fullName>
    </submittedName>
</protein>
<evidence type="ECO:0000313" key="2">
    <source>
        <dbReference type="EMBL" id="MBM2355110.1"/>
    </source>
</evidence>
<evidence type="ECO:0000256" key="1">
    <source>
        <dbReference type="SAM" id="Phobius"/>
    </source>
</evidence>
<sequence length="69" mass="7643">MTRTMKITLFGIALFFLAVAGSFIWFVATWDPEVEESVTSLPAPASHMAYAWTVHGLCMDCASQNRSQT</sequence>
<name>A0A9Q2RVP3_9RHOB</name>
<comment type="caution">
    <text evidence="2">The sequence shown here is derived from an EMBL/GenBank/DDBJ whole genome shotgun (WGS) entry which is preliminary data.</text>
</comment>
<gene>
    <name evidence="2" type="ORF">JQX14_11195</name>
</gene>
<organism evidence="2 3">
    <name type="scientific">Pseudosulfitobacter pseudonitzschiae</name>
    <dbReference type="NCBI Taxonomy" id="1402135"/>
    <lineage>
        <taxon>Bacteria</taxon>
        <taxon>Pseudomonadati</taxon>
        <taxon>Pseudomonadota</taxon>
        <taxon>Alphaproteobacteria</taxon>
        <taxon>Rhodobacterales</taxon>
        <taxon>Roseobacteraceae</taxon>
        <taxon>Pseudosulfitobacter</taxon>
    </lineage>
</organism>